<feature type="region of interest" description="Disordered" evidence="1">
    <location>
        <begin position="838"/>
        <end position="857"/>
    </location>
</feature>
<name>A0AA39WFG2_9PEZI</name>
<accession>A0AA39WFG2</accession>
<evidence type="ECO:0000313" key="3">
    <source>
        <dbReference type="Proteomes" id="UP001175000"/>
    </source>
</evidence>
<feature type="compositionally biased region" description="Pro residues" evidence="1">
    <location>
        <begin position="478"/>
        <end position="498"/>
    </location>
</feature>
<dbReference type="AlphaFoldDB" id="A0AA39WFG2"/>
<feature type="compositionally biased region" description="Basic and acidic residues" evidence="1">
    <location>
        <begin position="505"/>
        <end position="520"/>
    </location>
</feature>
<dbReference type="GO" id="GO:0003723">
    <property type="term" value="F:RNA binding"/>
    <property type="evidence" value="ECO:0007669"/>
    <property type="project" value="TreeGrafter"/>
</dbReference>
<feature type="region of interest" description="Disordered" evidence="1">
    <location>
        <begin position="1060"/>
        <end position="1184"/>
    </location>
</feature>
<evidence type="ECO:0000313" key="2">
    <source>
        <dbReference type="EMBL" id="KAK0614417.1"/>
    </source>
</evidence>
<feature type="region of interest" description="Disordered" evidence="1">
    <location>
        <begin position="1"/>
        <end position="558"/>
    </location>
</feature>
<dbReference type="Pfam" id="PF08642">
    <property type="entry name" value="Rxt3"/>
    <property type="match status" value="1"/>
</dbReference>
<feature type="compositionally biased region" description="Polar residues" evidence="1">
    <location>
        <begin position="162"/>
        <end position="175"/>
    </location>
</feature>
<feature type="compositionally biased region" description="Basic and acidic residues" evidence="1">
    <location>
        <begin position="1070"/>
        <end position="1085"/>
    </location>
</feature>
<dbReference type="PANTHER" id="PTHR46589">
    <property type="entry name" value="APOPTOTIC CHROMATIN CONDENSATION INDUCER IN THE NUCLEUS"/>
    <property type="match status" value="1"/>
</dbReference>
<feature type="compositionally biased region" description="Pro residues" evidence="1">
    <location>
        <begin position="179"/>
        <end position="200"/>
    </location>
</feature>
<comment type="caution">
    <text evidence="2">The sequence shown here is derived from an EMBL/GenBank/DDBJ whole genome shotgun (WGS) entry which is preliminary data.</text>
</comment>
<feature type="compositionally biased region" description="Gly residues" evidence="1">
    <location>
        <begin position="119"/>
        <end position="130"/>
    </location>
</feature>
<dbReference type="GO" id="GO:0071011">
    <property type="term" value="C:precatalytic spliceosome"/>
    <property type="evidence" value="ECO:0007669"/>
    <property type="project" value="TreeGrafter"/>
</dbReference>
<evidence type="ECO:0000256" key="1">
    <source>
        <dbReference type="SAM" id="MobiDB-lite"/>
    </source>
</evidence>
<gene>
    <name evidence="2" type="ORF">B0T14DRAFT_309109</name>
</gene>
<protein>
    <submittedName>
        <fullName evidence="2">Histone deacetylation protein Rxt3-domain-containing protein</fullName>
    </submittedName>
</protein>
<feature type="compositionally biased region" description="Pro residues" evidence="1">
    <location>
        <begin position="30"/>
        <end position="42"/>
    </location>
</feature>
<feature type="compositionally biased region" description="Basic and acidic residues" evidence="1">
    <location>
        <begin position="321"/>
        <end position="382"/>
    </location>
</feature>
<dbReference type="InterPro" id="IPR036609">
    <property type="entry name" value="LCCL_sf"/>
</dbReference>
<dbReference type="GO" id="GO:0008380">
    <property type="term" value="P:RNA splicing"/>
    <property type="evidence" value="ECO:0007669"/>
    <property type="project" value="TreeGrafter"/>
</dbReference>
<dbReference type="InterPro" id="IPR052793">
    <property type="entry name" value="EJC-associated_protein"/>
</dbReference>
<feature type="compositionally biased region" description="Pro residues" evidence="1">
    <location>
        <begin position="786"/>
        <end position="800"/>
    </location>
</feature>
<reference evidence="2" key="1">
    <citation type="submission" date="2023-06" db="EMBL/GenBank/DDBJ databases">
        <title>Genome-scale phylogeny and comparative genomics of the fungal order Sordariales.</title>
        <authorList>
            <consortium name="Lawrence Berkeley National Laboratory"/>
            <person name="Hensen N."/>
            <person name="Bonometti L."/>
            <person name="Westerberg I."/>
            <person name="Brannstrom I.O."/>
            <person name="Guillou S."/>
            <person name="Cros-Aarteil S."/>
            <person name="Calhoun S."/>
            <person name="Haridas S."/>
            <person name="Kuo A."/>
            <person name="Mondo S."/>
            <person name="Pangilinan J."/>
            <person name="Riley R."/>
            <person name="Labutti K."/>
            <person name="Andreopoulos B."/>
            <person name="Lipzen A."/>
            <person name="Chen C."/>
            <person name="Yanf M."/>
            <person name="Daum C."/>
            <person name="Ng V."/>
            <person name="Clum A."/>
            <person name="Steindorff A."/>
            <person name="Ohm R."/>
            <person name="Martin F."/>
            <person name="Silar P."/>
            <person name="Natvig D."/>
            <person name="Lalanne C."/>
            <person name="Gautier V."/>
            <person name="Ament-Velasquez S.L."/>
            <person name="Kruys A."/>
            <person name="Hutchinson M.I."/>
            <person name="Powell A.J."/>
            <person name="Barry K."/>
            <person name="Miller A.N."/>
            <person name="Grigoriev I.V."/>
            <person name="Debuchy R."/>
            <person name="Gladieux P."/>
            <person name="Thoren M.H."/>
            <person name="Johannesson H."/>
        </authorList>
    </citation>
    <scope>NUCLEOTIDE SEQUENCE</scope>
    <source>
        <strain evidence="2">CBS 606.72</strain>
    </source>
</reference>
<feature type="region of interest" description="Disordered" evidence="1">
    <location>
        <begin position="645"/>
        <end position="802"/>
    </location>
</feature>
<proteinExistence type="predicted"/>
<dbReference type="EMBL" id="JAULSU010000006">
    <property type="protein sequence ID" value="KAK0614417.1"/>
    <property type="molecule type" value="Genomic_DNA"/>
</dbReference>
<feature type="compositionally biased region" description="Low complexity" evidence="1">
    <location>
        <begin position="43"/>
        <end position="53"/>
    </location>
</feature>
<feature type="compositionally biased region" description="Pro residues" evidence="1">
    <location>
        <begin position="131"/>
        <end position="142"/>
    </location>
</feature>
<feature type="compositionally biased region" description="Basic residues" evidence="1">
    <location>
        <begin position="704"/>
        <end position="724"/>
    </location>
</feature>
<feature type="compositionally biased region" description="Basic and acidic residues" evidence="1">
    <location>
        <begin position="1152"/>
        <end position="1177"/>
    </location>
</feature>
<feature type="compositionally biased region" description="Pro residues" evidence="1">
    <location>
        <begin position="301"/>
        <end position="318"/>
    </location>
</feature>
<feature type="compositionally biased region" description="Pro residues" evidence="1">
    <location>
        <begin position="1"/>
        <end position="12"/>
    </location>
</feature>
<organism evidence="2 3">
    <name type="scientific">Immersiella caudata</name>
    <dbReference type="NCBI Taxonomy" id="314043"/>
    <lineage>
        <taxon>Eukaryota</taxon>
        <taxon>Fungi</taxon>
        <taxon>Dikarya</taxon>
        <taxon>Ascomycota</taxon>
        <taxon>Pezizomycotina</taxon>
        <taxon>Sordariomycetes</taxon>
        <taxon>Sordariomycetidae</taxon>
        <taxon>Sordariales</taxon>
        <taxon>Lasiosphaeriaceae</taxon>
        <taxon>Immersiella</taxon>
    </lineage>
</organism>
<dbReference type="PANTHER" id="PTHR46589:SF1">
    <property type="entry name" value="APOPTOTIC CHROMATIN CONDENSATION INDUCER IN THE NUCLEUS"/>
    <property type="match status" value="1"/>
</dbReference>
<keyword evidence="3" id="KW-1185">Reference proteome</keyword>
<dbReference type="Proteomes" id="UP001175000">
    <property type="component" value="Unassembled WGS sequence"/>
</dbReference>
<dbReference type="InterPro" id="IPR013951">
    <property type="entry name" value="Rxt3"/>
</dbReference>
<feature type="compositionally biased region" description="Pro residues" evidence="1">
    <location>
        <begin position="104"/>
        <end position="114"/>
    </location>
</feature>
<feature type="compositionally biased region" description="Basic and acidic residues" evidence="1">
    <location>
        <begin position="1117"/>
        <end position="1127"/>
    </location>
</feature>
<feature type="compositionally biased region" description="Basic and acidic residues" evidence="1">
    <location>
        <begin position="236"/>
        <end position="248"/>
    </location>
</feature>
<sequence length="1184" mass="129334">MDPRQQPPPPQHPFSRNAPSPFGRPNFPGSQPPSQPPYPNAAPHPSSSAPNYPDVHSRKPSDTPGYYPPSRQYPSEPGPMQPSSHSRHPSASSITSGQPMNRGMPPPNSPPQQHPPQGQGPGGHQIGGPYGLPPPRPPPVSVGPPNAFPRDRQLPALDSIPRTGSTGGSAMSISSMLGGPPPPREPAPPSHYPQGPPPGVSGPSYSQSVHASPRMHPSGPPEYRPPYPQRPQTPPENRHRMYDARDPRANTAGSPGGAYSTPEGVQRYGTPQAYAQRDQGRMPVSAVPPRPNSQPKSFPNTVPPRPMEMNRPPPPPPNEMYGRREELRPSGEYNPDHPIRVGKYEEENRYISERDRQERHERERQERERGMEYRERERRERTMSGSEPGRQQHPASLSDYARALEQIRPQPYNRGPDPRDQQQGHWQRGPYEPSRGPAPYDPAGHHPRHQEYPPATGGPPYNGHPSYGPSPAERHAQPPHPSHQPPPPPHQHPIPQGPGHPVYDSPDRQRLGIMHHDRPQPHQHPHQQQQPPARTREDSAVPPPSVAYGNPGAPLYESPRNRTMEEISTPHGQPRGNHLLGIQEINRKGRISPLPQAVQGAQPQHAGPAGEPGIKSEFGRMFIGIGTGVGNMSSPIAPGAQLPYGAPGLLRREDSDNAAPEPLGGDVSVKGGRETNRGKRRKPKEEDIRGDEESTGRLTPVGGRAKKAKTHSHHHHHHHHHPHHHVLDAGSSPALGGNTPFKSVKGSTPIPSPTAAFAKDFPTTHHHAVPRSSSHAANNHQHPPAVRAPPPPPPSPPVVIPKPKQVATSKAVLESVANLPRTHIGDVVYDPILEPARLQDKRTGRPPHSGYKSTPRPLPWDMIEGKVNCTLTLKIGKEHLTAASREEITSRRALWGTDVYTDDSDAIAACIHAGWIRGEWPEEVDVDLLGLDEGFVVSDAKDARARHQATQNGNLNILTEPPPTGPMAVPENRDLHVTLLILPTLEKYASTTRFGIKSREFGGTFGSRDEFGKRTTHDGLSFMVTGLRWVTNGGASQNRLRGKARRERIRKALREVQLGPAWAGGARNGTEPRENEAPKTAEKVGEISGAWWKHSSKPPSEGDKENQPLGAKTQPEPSKETEGKDAETAEPITNGAEPESADNEAPETETQSVEKEIEKDAEKEGEETEKKYVEADKAGAVVEA</sequence>
<dbReference type="GO" id="GO:0061574">
    <property type="term" value="C:ASAP complex"/>
    <property type="evidence" value="ECO:0007669"/>
    <property type="project" value="TreeGrafter"/>
</dbReference>
<dbReference type="Gene3D" id="2.170.130.20">
    <property type="entry name" value="LCCL-like domain"/>
    <property type="match status" value="1"/>
</dbReference>
<feature type="compositionally biased region" description="Basic and acidic residues" evidence="1">
    <location>
        <begin position="671"/>
        <end position="695"/>
    </location>
</feature>
<feature type="compositionally biased region" description="Pro residues" evidence="1">
    <location>
        <begin position="218"/>
        <end position="234"/>
    </location>
</feature>
<feature type="compositionally biased region" description="Polar residues" evidence="1">
    <location>
        <begin position="771"/>
        <end position="781"/>
    </location>
</feature>